<dbReference type="GO" id="GO:0033934">
    <property type="term" value="F:glucan 1,4-alpha-maltotriohydrolase activity"/>
    <property type="evidence" value="ECO:0007669"/>
    <property type="project" value="TreeGrafter"/>
</dbReference>
<evidence type="ECO:0000256" key="3">
    <source>
        <dbReference type="ARBA" id="ARBA00023295"/>
    </source>
</evidence>
<organism evidence="6 7">
    <name type="scientific">Apiotrichum porosum</name>
    <dbReference type="NCBI Taxonomy" id="105984"/>
    <lineage>
        <taxon>Eukaryota</taxon>
        <taxon>Fungi</taxon>
        <taxon>Dikarya</taxon>
        <taxon>Basidiomycota</taxon>
        <taxon>Agaricomycotina</taxon>
        <taxon>Tremellomycetes</taxon>
        <taxon>Trichosporonales</taxon>
        <taxon>Trichosporonaceae</taxon>
        <taxon>Apiotrichum</taxon>
    </lineage>
</organism>
<dbReference type="PANTHER" id="PTHR10357:SF232">
    <property type="entry name" value="GLYCOSYL HYDROLASE FAMILY 13 CATALYTIC DOMAIN-CONTAINING PROTEIN"/>
    <property type="match status" value="1"/>
</dbReference>
<dbReference type="InterPro" id="IPR045857">
    <property type="entry name" value="O16G_dom_2"/>
</dbReference>
<protein>
    <recommendedName>
        <fullName evidence="5">Glycosyl hydrolase family 13 catalytic domain-containing protein</fullName>
    </recommendedName>
</protein>
<evidence type="ECO:0000256" key="2">
    <source>
        <dbReference type="ARBA" id="ARBA00022801"/>
    </source>
</evidence>
<evidence type="ECO:0000259" key="5">
    <source>
        <dbReference type="SMART" id="SM00642"/>
    </source>
</evidence>
<gene>
    <name evidence="6" type="ORF">EHS24_003894</name>
</gene>
<dbReference type="EMBL" id="RSCE01000019">
    <property type="protein sequence ID" value="RSH76956.1"/>
    <property type="molecule type" value="Genomic_DNA"/>
</dbReference>
<dbReference type="Proteomes" id="UP000279236">
    <property type="component" value="Unassembled WGS sequence"/>
</dbReference>
<dbReference type="Pfam" id="PF00128">
    <property type="entry name" value="Alpha-amylase"/>
    <property type="match status" value="2"/>
</dbReference>
<dbReference type="GO" id="GO:0004574">
    <property type="term" value="F:oligo-1,6-glucosidase activity"/>
    <property type="evidence" value="ECO:0007669"/>
    <property type="project" value="TreeGrafter"/>
</dbReference>
<name>A0A427XDN1_9TREE</name>
<keyword evidence="7" id="KW-1185">Reference proteome</keyword>
<dbReference type="InterPro" id="IPR017853">
    <property type="entry name" value="GH"/>
</dbReference>
<comment type="caution">
    <text evidence="6">The sequence shown here is derived from an EMBL/GenBank/DDBJ whole genome shotgun (WGS) entry which is preliminary data.</text>
</comment>
<dbReference type="OrthoDB" id="1740265at2759"/>
<keyword evidence="2" id="KW-0378">Hydrolase</keyword>
<dbReference type="GO" id="GO:0000025">
    <property type="term" value="P:maltose catabolic process"/>
    <property type="evidence" value="ECO:0007669"/>
    <property type="project" value="TreeGrafter"/>
</dbReference>
<reference evidence="6 7" key="1">
    <citation type="submission" date="2018-11" db="EMBL/GenBank/DDBJ databases">
        <title>Genome sequence of Apiotrichum porosum DSM 27194.</title>
        <authorList>
            <person name="Aliyu H."/>
            <person name="Gorte O."/>
            <person name="Ochsenreither K."/>
        </authorList>
    </citation>
    <scope>NUCLEOTIDE SEQUENCE [LARGE SCALE GENOMIC DNA]</scope>
    <source>
        <strain evidence="6 7">DSM 27194</strain>
    </source>
</reference>
<dbReference type="FunFam" id="3.20.20.80:FF:000064">
    <property type="entry name" value="Oligo-1,6-glucosidase"/>
    <property type="match status" value="2"/>
</dbReference>
<sequence>MTRTIVSAHGITKAWWKGATVYQIYPSSFCDSNGDGVGDLGGITSKLDYLKDLGVDVVWLCPIFKSPQLDMGYDISDYKDVHAPYGSVADVDKLIAELHARGMKLVLDLVVNHSSDEHPWFIESKSSKDSPKRDWYIWRPAKYDSDGNRHPPNNWRASLGGGSVWEWDEGTQEYYLHYYVAEQPGEELFGLTRVAMAIEWTSLGVFPKYVRTKQPMLTAGHDLPGRAGHRPHGQVAGVWPQAWEMHKEVLSKYDVLTVGEFNQIDFTTMLKFVHPSRNELQMGFNFDHVNIGLSPSERYLIQPWELKELKAILARWQSFRETGAWHASYLENHDQPRSISRYANDSPEWRVASGKLLAMMHATMFGTLYVYQGQEIGMINLPNTWPLEEWKDVQTQNVVTAIFKAGIDVEAKTKLAYVKARDNARSPMQWSAEPGAGFSSAEPWMRIPDDHKVCNVASQLEDADSVLSFWRQIIKFRKDHEDDLVRLSFVIQADCQVYGNFTHLSPEDNEVFAYVRANSLLVALNFTDHQVAYQPPISVKGATLLKSTAPAAEACLEDTVVLSPYQGVVYQLTV</sequence>
<evidence type="ECO:0000313" key="7">
    <source>
        <dbReference type="Proteomes" id="UP000279236"/>
    </source>
</evidence>
<evidence type="ECO:0000256" key="1">
    <source>
        <dbReference type="ARBA" id="ARBA00008061"/>
    </source>
</evidence>
<accession>A0A427XDN1</accession>
<keyword evidence="3" id="KW-0326">Glycosidase</keyword>
<evidence type="ECO:0000256" key="4">
    <source>
        <dbReference type="ARBA" id="ARBA00026248"/>
    </source>
</evidence>
<proteinExistence type="inferred from homology"/>
<dbReference type="InterPro" id="IPR006047">
    <property type="entry name" value="GH13_cat_dom"/>
</dbReference>
<dbReference type="STRING" id="105984.A0A427XDN1"/>
<dbReference type="GO" id="GO:0005987">
    <property type="term" value="P:sucrose catabolic process"/>
    <property type="evidence" value="ECO:0007669"/>
    <property type="project" value="TreeGrafter"/>
</dbReference>
<dbReference type="GO" id="GO:0004575">
    <property type="term" value="F:sucrose alpha-glucosidase activity"/>
    <property type="evidence" value="ECO:0007669"/>
    <property type="project" value="TreeGrafter"/>
</dbReference>
<dbReference type="SMART" id="SM00642">
    <property type="entry name" value="Aamy"/>
    <property type="match status" value="1"/>
</dbReference>
<feature type="domain" description="Glycosyl hydrolase family 13 catalytic" evidence="5">
    <location>
        <begin position="23"/>
        <end position="425"/>
    </location>
</feature>
<keyword evidence="4" id="KW-0462">Maltose metabolism</keyword>
<dbReference type="Gene3D" id="2.60.40.1180">
    <property type="entry name" value="Golgi alpha-mannosidase II"/>
    <property type="match status" value="1"/>
</dbReference>
<comment type="similarity">
    <text evidence="1">Belongs to the glycosyl hydrolase 13 family.</text>
</comment>
<dbReference type="AlphaFoldDB" id="A0A427XDN1"/>
<dbReference type="GeneID" id="39588437"/>
<dbReference type="SUPFAM" id="SSF51011">
    <property type="entry name" value="Glycosyl hydrolase domain"/>
    <property type="match status" value="1"/>
</dbReference>
<dbReference type="SUPFAM" id="SSF51445">
    <property type="entry name" value="(Trans)glycosidases"/>
    <property type="match status" value="1"/>
</dbReference>
<evidence type="ECO:0000313" key="6">
    <source>
        <dbReference type="EMBL" id="RSH76956.1"/>
    </source>
</evidence>
<dbReference type="CDD" id="cd11333">
    <property type="entry name" value="AmyAc_SI_OligoGlu_DGase"/>
    <property type="match status" value="1"/>
</dbReference>
<dbReference type="Gene3D" id="3.90.400.10">
    <property type="entry name" value="Oligo-1,6-glucosidase, Domain 2"/>
    <property type="match status" value="1"/>
</dbReference>
<dbReference type="Gene3D" id="3.20.20.80">
    <property type="entry name" value="Glycosidases"/>
    <property type="match status" value="2"/>
</dbReference>
<dbReference type="GO" id="GO:0004556">
    <property type="term" value="F:alpha-amylase activity"/>
    <property type="evidence" value="ECO:0007669"/>
    <property type="project" value="TreeGrafter"/>
</dbReference>
<dbReference type="PANTHER" id="PTHR10357">
    <property type="entry name" value="ALPHA-AMYLASE FAMILY MEMBER"/>
    <property type="match status" value="1"/>
</dbReference>
<dbReference type="InterPro" id="IPR013780">
    <property type="entry name" value="Glyco_hydro_b"/>
</dbReference>
<dbReference type="RefSeq" id="XP_028472103.1">
    <property type="nucleotide sequence ID" value="XM_028619530.1"/>
</dbReference>